<reference evidence="2 3" key="1">
    <citation type="submission" date="2019-03" db="EMBL/GenBank/DDBJ databases">
        <title>Luteimonas zhaokaii sp.nov., isolated from the rectal contents of Plateau pika in Yushu, Qinghai Province, China.</title>
        <authorList>
            <person name="Zhang G."/>
        </authorList>
    </citation>
    <scope>NUCLEOTIDE SEQUENCE [LARGE SCALE GENOMIC DNA]</scope>
    <source>
        <strain evidence="2 3">B9</strain>
    </source>
</reference>
<keyword evidence="3" id="KW-1185">Reference proteome</keyword>
<evidence type="ECO:0000313" key="2">
    <source>
        <dbReference type="EMBL" id="TDK22730.1"/>
    </source>
</evidence>
<keyword evidence="1" id="KW-0472">Membrane</keyword>
<keyword evidence="1" id="KW-0812">Transmembrane</keyword>
<dbReference type="RefSeq" id="WP_133322848.1">
    <property type="nucleotide sequence ID" value="NZ_SMTF01000012.1"/>
</dbReference>
<evidence type="ECO:0000256" key="1">
    <source>
        <dbReference type="SAM" id="Phobius"/>
    </source>
</evidence>
<protein>
    <submittedName>
        <fullName evidence="2">Uncharacterized protein</fullName>
    </submittedName>
</protein>
<comment type="caution">
    <text evidence="2">The sequence shown here is derived from an EMBL/GenBank/DDBJ whole genome shotgun (WGS) entry which is preliminary data.</text>
</comment>
<accession>A0A4R5TQK2</accession>
<dbReference type="OrthoDB" id="5975750at2"/>
<name>A0A4R5TQK2_9GAMM</name>
<proteinExistence type="predicted"/>
<keyword evidence="1" id="KW-1133">Transmembrane helix</keyword>
<sequence>MNTLMTVLRILMLGGGLAGMAVSAWAFIDPSAFPALGEARGMLTAPPSPRWRAAFVFLLSCAMAAWGAGLLRHRELP</sequence>
<dbReference type="Proteomes" id="UP000294796">
    <property type="component" value="Unassembled WGS sequence"/>
</dbReference>
<organism evidence="2 3">
    <name type="scientific">Luteimonas aestuarii</name>
    <dbReference type="NCBI Taxonomy" id="453837"/>
    <lineage>
        <taxon>Bacteria</taxon>
        <taxon>Pseudomonadati</taxon>
        <taxon>Pseudomonadota</taxon>
        <taxon>Gammaproteobacteria</taxon>
        <taxon>Lysobacterales</taxon>
        <taxon>Lysobacteraceae</taxon>
        <taxon>Luteimonas</taxon>
    </lineage>
</organism>
<evidence type="ECO:0000313" key="3">
    <source>
        <dbReference type="Proteomes" id="UP000294796"/>
    </source>
</evidence>
<feature type="transmembrane region" description="Helical" evidence="1">
    <location>
        <begin position="50"/>
        <end position="71"/>
    </location>
</feature>
<dbReference type="AlphaFoldDB" id="A0A4R5TQK2"/>
<dbReference type="EMBL" id="SMTF01000012">
    <property type="protein sequence ID" value="TDK22730.1"/>
    <property type="molecule type" value="Genomic_DNA"/>
</dbReference>
<gene>
    <name evidence="2" type="ORF">E2F46_13300</name>
</gene>